<dbReference type="PROSITE" id="PS00187">
    <property type="entry name" value="TPP_ENZYMES"/>
    <property type="match status" value="1"/>
</dbReference>
<reference evidence="5" key="1">
    <citation type="submission" date="2018-09" db="EMBL/GenBank/DDBJ databases">
        <authorList>
            <person name="Livingstone P.G."/>
            <person name="Whitworth D.E."/>
        </authorList>
    </citation>
    <scope>NUCLEOTIDE SEQUENCE [LARGE SCALE GENOMIC DNA]</scope>
    <source>
        <strain evidence="5">CA040B</strain>
    </source>
</reference>
<comment type="similarity">
    <text evidence="1">Belongs to the TPP enzyme family.</text>
</comment>
<dbReference type="EMBL" id="RAWG01000110">
    <property type="protein sequence ID" value="RKH41286.1"/>
    <property type="molecule type" value="Genomic_DNA"/>
</dbReference>
<keyword evidence="5" id="KW-1185">Reference proteome</keyword>
<dbReference type="CDD" id="cd02002">
    <property type="entry name" value="TPP_BFDC"/>
    <property type="match status" value="1"/>
</dbReference>
<dbReference type="GO" id="GO:0030976">
    <property type="term" value="F:thiamine pyrophosphate binding"/>
    <property type="evidence" value="ECO:0007669"/>
    <property type="project" value="InterPro"/>
</dbReference>
<dbReference type="Gene3D" id="3.40.50.970">
    <property type="match status" value="1"/>
</dbReference>
<dbReference type="SUPFAM" id="SSF52518">
    <property type="entry name" value="Thiamin diphosphate-binding fold (THDP-binding)"/>
    <property type="match status" value="1"/>
</dbReference>
<protein>
    <submittedName>
        <fullName evidence="4">Thiamine pyrophosphate-binding protein</fullName>
    </submittedName>
</protein>
<dbReference type="Proteomes" id="UP000273405">
    <property type="component" value="Unassembled WGS sequence"/>
</dbReference>
<evidence type="ECO:0000313" key="4">
    <source>
        <dbReference type="EMBL" id="RKH41286.1"/>
    </source>
</evidence>
<dbReference type="GO" id="GO:0000287">
    <property type="term" value="F:magnesium ion binding"/>
    <property type="evidence" value="ECO:0007669"/>
    <property type="project" value="InterPro"/>
</dbReference>
<dbReference type="InterPro" id="IPR029061">
    <property type="entry name" value="THDP-binding"/>
</dbReference>
<dbReference type="GO" id="GO:0050660">
    <property type="term" value="F:flavin adenine dinucleotide binding"/>
    <property type="evidence" value="ECO:0007669"/>
    <property type="project" value="TreeGrafter"/>
</dbReference>
<dbReference type="PANTHER" id="PTHR18968">
    <property type="entry name" value="THIAMINE PYROPHOSPHATE ENZYMES"/>
    <property type="match status" value="1"/>
</dbReference>
<dbReference type="InterPro" id="IPR045229">
    <property type="entry name" value="TPP_enz"/>
</dbReference>
<dbReference type="RefSeq" id="WP_244224627.1">
    <property type="nucleotide sequence ID" value="NZ_RAWG01000110.1"/>
</dbReference>
<sequence length="142" mass="15182">GIPGALGVKLAHPDKTVIGFTGDGGSMYTIQALWTAARHGIGAKFVVCNNGGYRLLDLNLLEYWKERGIPEHPFPSSFDLSRPALHFVELARSLGVPAVRVSTEQEIGPALDLALSASGPFLIDWVLPHAPAAPSVDRRCGQ</sequence>
<comment type="caution">
    <text evidence="4">The sequence shown here is derived from an EMBL/GenBank/DDBJ whole genome shotgun (WGS) entry which is preliminary data.</text>
</comment>
<dbReference type="Pfam" id="PF02775">
    <property type="entry name" value="TPP_enzyme_C"/>
    <property type="match status" value="1"/>
</dbReference>
<feature type="domain" description="Thiamine pyrophosphate enzyme TPP-binding" evidence="3">
    <location>
        <begin position="1"/>
        <end position="124"/>
    </location>
</feature>
<dbReference type="GO" id="GO:0003984">
    <property type="term" value="F:acetolactate synthase activity"/>
    <property type="evidence" value="ECO:0007669"/>
    <property type="project" value="TreeGrafter"/>
</dbReference>
<accession>A0A3A8NAG2</accession>
<dbReference type="InterPro" id="IPR000399">
    <property type="entry name" value="TPP-bd_CS"/>
</dbReference>
<keyword evidence="2" id="KW-0786">Thiamine pyrophosphate</keyword>
<gene>
    <name evidence="4" type="ORF">D7X12_18560</name>
</gene>
<organism evidence="4 5">
    <name type="scientific">Corallococcus sicarius</name>
    <dbReference type="NCBI Taxonomy" id="2316726"/>
    <lineage>
        <taxon>Bacteria</taxon>
        <taxon>Pseudomonadati</taxon>
        <taxon>Myxococcota</taxon>
        <taxon>Myxococcia</taxon>
        <taxon>Myxococcales</taxon>
        <taxon>Cystobacterineae</taxon>
        <taxon>Myxococcaceae</taxon>
        <taxon>Corallococcus</taxon>
    </lineage>
</organism>
<evidence type="ECO:0000256" key="2">
    <source>
        <dbReference type="ARBA" id="ARBA00023052"/>
    </source>
</evidence>
<evidence type="ECO:0000256" key="1">
    <source>
        <dbReference type="ARBA" id="ARBA00007812"/>
    </source>
</evidence>
<evidence type="ECO:0000259" key="3">
    <source>
        <dbReference type="Pfam" id="PF02775"/>
    </source>
</evidence>
<feature type="non-terminal residue" evidence="4">
    <location>
        <position position="1"/>
    </location>
</feature>
<name>A0A3A8NAG2_9BACT</name>
<dbReference type="AlphaFoldDB" id="A0A3A8NAG2"/>
<evidence type="ECO:0000313" key="5">
    <source>
        <dbReference type="Proteomes" id="UP000273405"/>
    </source>
</evidence>
<dbReference type="GO" id="GO:0044281">
    <property type="term" value="P:small molecule metabolic process"/>
    <property type="evidence" value="ECO:0007669"/>
    <property type="project" value="UniProtKB-ARBA"/>
</dbReference>
<dbReference type="InterPro" id="IPR011766">
    <property type="entry name" value="TPP_enzyme_TPP-bd"/>
</dbReference>
<proteinExistence type="inferred from homology"/>